<accession>A0ABR1ARM9</accession>
<protein>
    <submittedName>
        <fullName evidence="2">Uncharacterized protein</fullName>
    </submittedName>
</protein>
<proteinExistence type="predicted"/>
<keyword evidence="3" id="KW-1185">Reference proteome</keyword>
<evidence type="ECO:0000256" key="1">
    <source>
        <dbReference type="SAM" id="MobiDB-lite"/>
    </source>
</evidence>
<evidence type="ECO:0000313" key="3">
    <source>
        <dbReference type="Proteomes" id="UP001359485"/>
    </source>
</evidence>
<evidence type="ECO:0000313" key="2">
    <source>
        <dbReference type="EMBL" id="KAK6624604.1"/>
    </source>
</evidence>
<dbReference type="EMBL" id="JAWJWF010000046">
    <property type="protein sequence ID" value="KAK6624604.1"/>
    <property type="molecule type" value="Genomic_DNA"/>
</dbReference>
<gene>
    <name evidence="2" type="ORF">RUM44_011463</name>
</gene>
<dbReference type="Proteomes" id="UP001359485">
    <property type="component" value="Unassembled WGS sequence"/>
</dbReference>
<sequence>MKTLFRCLERSRTQFGCHTCVYLEISRCEPKKEGKKTNWRTVEDYVTSGRNARRKKAEPVGGKNGRTKQKPQREQQKPKHRRKEKIAACKRNGKRRNVENKMYNLNKMKSSVNITTCVIDLM</sequence>
<organism evidence="2 3">
    <name type="scientific">Polyplax serrata</name>
    <name type="common">Common mouse louse</name>
    <dbReference type="NCBI Taxonomy" id="468196"/>
    <lineage>
        <taxon>Eukaryota</taxon>
        <taxon>Metazoa</taxon>
        <taxon>Ecdysozoa</taxon>
        <taxon>Arthropoda</taxon>
        <taxon>Hexapoda</taxon>
        <taxon>Insecta</taxon>
        <taxon>Pterygota</taxon>
        <taxon>Neoptera</taxon>
        <taxon>Paraneoptera</taxon>
        <taxon>Psocodea</taxon>
        <taxon>Troctomorpha</taxon>
        <taxon>Phthiraptera</taxon>
        <taxon>Anoplura</taxon>
        <taxon>Polyplacidae</taxon>
        <taxon>Polyplax</taxon>
    </lineage>
</organism>
<feature type="region of interest" description="Disordered" evidence="1">
    <location>
        <begin position="31"/>
        <end position="95"/>
    </location>
</feature>
<name>A0ABR1ARM9_POLSC</name>
<comment type="caution">
    <text evidence="2">The sequence shown here is derived from an EMBL/GenBank/DDBJ whole genome shotgun (WGS) entry which is preliminary data.</text>
</comment>
<reference evidence="2 3" key="1">
    <citation type="submission" date="2023-09" db="EMBL/GenBank/DDBJ databases">
        <title>Genomes of two closely related lineages of the louse Polyplax serrata with different host specificities.</title>
        <authorList>
            <person name="Martinu J."/>
            <person name="Tarabai H."/>
            <person name="Stefka J."/>
            <person name="Hypsa V."/>
        </authorList>
    </citation>
    <scope>NUCLEOTIDE SEQUENCE [LARGE SCALE GENOMIC DNA]</scope>
    <source>
        <strain evidence="2">98ZLc_SE</strain>
    </source>
</reference>